<evidence type="ECO:0000313" key="4">
    <source>
        <dbReference type="Proteomes" id="UP000023152"/>
    </source>
</evidence>
<reference evidence="3 4" key="1">
    <citation type="journal article" date="2013" name="Curr. Biol.">
        <title>The Genome of the Foraminiferan Reticulomyxa filosa.</title>
        <authorList>
            <person name="Glockner G."/>
            <person name="Hulsmann N."/>
            <person name="Schleicher M."/>
            <person name="Noegel A.A."/>
            <person name="Eichinger L."/>
            <person name="Gallinger C."/>
            <person name="Pawlowski J."/>
            <person name="Sierra R."/>
            <person name="Euteneuer U."/>
            <person name="Pillet L."/>
            <person name="Moustafa A."/>
            <person name="Platzer M."/>
            <person name="Groth M."/>
            <person name="Szafranski K."/>
            <person name="Schliwa M."/>
        </authorList>
    </citation>
    <scope>NUCLEOTIDE SEQUENCE [LARGE SCALE GENOMIC DNA]</scope>
</reference>
<dbReference type="EMBL" id="ASPP01018295">
    <property type="protein sequence ID" value="ETO16408.1"/>
    <property type="molecule type" value="Genomic_DNA"/>
</dbReference>
<gene>
    <name evidence="3" type="ORF">RFI_20935</name>
</gene>
<comment type="caution">
    <text evidence="3">The sequence shown here is derived from an EMBL/GenBank/DDBJ whole genome shotgun (WGS) entry which is preliminary data.</text>
</comment>
<dbReference type="OrthoDB" id="342281at2759"/>
<feature type="domain" description="SUN" evidence="2">
    <location>
        <begin position="164"/>
        <end position="255"/>
    </location>
</feature>
<proteinExistence type="predicted"/>
<keyword evidence="4" id="KW-1185">Reference proteome</keyword>
<organism evidence="3 4">
    <name type="scientific">Reticulomyxa filosa</name>
    <dbReference type="NCBI Taxonomy" id="46433"/>
    <lineage>
        <taxon>Eukaryota</taxon>
        <taxon>Sar</taxon>
        <taxon>Rhizaria</taxon>
        <taxon>Retaria</taxon>
        <taxon>Foraminifera</taxon>
        <taxon>Monothalamids</taxon>
        <taxon>Reticulomyxidae</taxon>
        <taxon>Reticulomyxa</taxon>
    </lineage>
</organism>
<protein>
    <recommendedName>
        <fullName evidence="2">SUN domain-containing protein</fullName>
    </recommendedName>
</protein>
<dbReference type="AlphaFoldDB" id="X6MR07"/>
<feature type="region of interest" description="Disordered" evidence="1">
    <location>
        <begin position="86"/>
        <end position="106"/>
    </location>
</feature>
<accession>X6MR07</accession>
<name>X6MR07_RETFI</name>
<dbReference type="Gene3D" id="2.60.120.260">
    <property type="entry name" value="Galactose-binding domain-like"/>
    <property type="match status" value="1"/>
</dbReference>
<dbReference type="Pfam" id="PF07738">
    <property type="entry name" value="Sad1_UNC"/>
    <property type="match status" value="1"/>
</dbReference>
<dbReference type="Proteomes" id="UP000023152">
    <property type="component" value="Unassembled WGS sequence"/>
</dbReference>
<evidence type="ECO:0000313" key="3">
    <source>
        <dbReference type="EMBL" id="ETO16408.1"/>
    </source>
</evidence>
<dbReference type="PROSITE" id="PS51469">
    <property type="entry name" value="SUN"/>
    <property type="match status" value="1"/>
</dbReference>
<feature type="compositionally biased region" description="Polar residues" evidence="1">
    <location>
        <begin position="95"/>
        <end position="106"/>
    </location>
</feature>
<dbReference type="InterPro" id="IPR012919">
    <property type="entry name" value="SUN_dom"/>
</dbReference>
<sequence length="255" mass="28799">MPDILEKLQSLLKKTDQTNGDGDKTFKEDPFQETEVGQSEITFQGKQVQLMERIKELERQHKQMIESWQKITTDIRQIETRVEENSNAHHDANASGHQSQTTDTSQELASHALLNRLSTIENTLSIMESNLNAIKATQFISKLSSQDDRPSSQTLPALQQIDWTGDVVHHSTLMSSSYLQSAINWLSQIIGGTYNQQVVKSVTRTGDCLPLKGDNGFFVVKLVQPIFVTQITLEHVDYRLNPYPKSAPKEFTLSV</sequence>
<evidence type="ECO:0000256" key="1">
    <source>
        <dbReference type="SAM" id="MobiDB-lite"/>
    </source>
</evidence>
<evidence type="ECO:0000259" key="2">
    <source>
        <dbReference type="PROSITE" id="PS51469"/>
    </source>
</evidence>